<dbReference type="PANTHER" id="PTHR10434">
    <property type="entry name" value="1-ACYL-SN-GLYCEROL-3-PHOSPHATE ACYLTRANSFERASE"/>
    <property type="match status" value="1"/>
</dbReference>
<sequence length="205" mass="23192">MSEKNRWRTMGAFTRSNVYMCRALCGLDYAVIGLKNIPEKPCIVFLKHSSVYEMFFALSFFQPASYVAKYELMFIPVVRGAIKALKCIPVKRGLGKNEVNKVVAQGEQYLNEGRWIVICPEGTRVRHGETRRYGISGALLAKGTFTPVLPVAHNAGYFWGRRSLIKRPGKITFSVGSQFTTEGLEVDEINKRAQDWIEKEIKSFG</sequence>
<name>A0A381ZHW8_9ZZZZ</name>
<dbReference type="Pfam" id="PF01553">
    <property type="entry name" value="Acyltransferase"/>
    <property type="match status" value="1"/>
</dbReference>
<evidence type="ECO:0000313" key="4">
    <source>
        <dbReference type="EMBL" id="SVA88865.1"/>
    </source>
</evidence>
<dbReference type="CDD" id="cd07989">
    <property type="entry name" value="LPLAT_AGPAT-like"/>
    <property type="match status" value="1"/>
</dbReference>
<keyword evidence="1" id="KW-0808">Transferase</keyword>
<feature type="domain" description="Phospholipid/glycerol acyltransferase" evidence="3">
    <location>
        <begin position="42"/>
        <end position="156"/>
    </location>
</feature>
<protein>
    <recommendedName>
        <fullName evidence="3">Phospholipid/glycerol acyltransferase domain-containing protein</fullName>
    </recommendedName>
</protein>
<dbReference type="GO" id="GO:0003841">
    <property type="term" value="F:1-acylglycerol-3-phosphate O-acyltransferase activity"/>
    <property type="evidence" value="ECO:0007669"/>
    <property type="project" value="TreeGrafter"/>
</dbReference>
<organism evidence="4">
    <name type="scientific">marine metagenome</name>
    <dbReference type="NCBI Taxonomy" id="408172"/>
    <lineage>
        <taxon>unclassified sequences</taxon>
        <taxon>metagenomes</taxon>
        <taxon>ecological metagenomes</taxon>
    </lineage>
</organism>
<keyword evidence="2" id="KW-0012">Acyltransferase</keyword>
<evidence type="ECO:0000256" key="2">
    <source>
        <dbReference type="ARBA" id="ARBA00023315"/>
    </source>
</evidence>
<accession>A0A381ZHW8</accession>
<dbReference type="SUPFAM" id="SSF69593">
    <property type="entry name" value="Glycerol-3-phosphate (1)-acyltransferase"/>
    <property type="match status" value="1"/>
</dbReference>
<evidence type="ECO:0000256" key="1">
    <source>
        <dbReference type="ARBA" id="ARBA00022679"/>
    </source>
</evidence>
<dbReference type="InterPro" id="IPR002123">
    <property type="entry name" value="Plipid/glycerol_acylTrfase"/>
</dbReference>
<gene>
    <name evidence="4" type="ORF">METZ01_LOCUS141719</name>
</gene>
<reference evidence="4" key="1">
    <citation type="submission" date="2018-05" db="EMBL/GenBank/DDBJ databases">
        <authorList>
            <person name="Lanie J.A."/>
            <person name="Ng W.-L."/>
            <person name="Kazmierczak K.M."/>
            <person name="Andrzejewski T.M."/>
            <person name="Davidsen T.M."/>
            <person name="Wayne K.J."/>
            <person name="Tettelin H."/>
            <person name="Glass J.I."/>
            <person name="Rusch D."/>
            <person name="Podicherti R."/>
            <person name="Tsui H.-C.T."/>
            <person name="Winkler M.E."/>
        </authorList>
    </citation>
    <scope>NUCLEOTIDE SEQUENCE</scope>
</reference>
<dbReference type="EMBL" id="UINC01021396">
    <property type="protein sequence ID" value="SVA88865.1"/>
    <property type="molecule type" value="Genomic_DNA"/>
</dbReference>
<dbReference type="AlphaFoldDB" id="A0A381ZHW8"/>
<proteinExistence type="predicted"/>
<evidence type="ECO:0000259" key="3">
    <source>
        <dbReference type="SMART" id="SM00563"/>
    </source>
</evidence>
<dbReference type="GO" id="GO:0006654">
    <property type="term" value="P:phosphatidic acid biosynthetic process"/>
    <property type="evidence" value="ECO:0007669"/>
    <property type="project" value="TreeGrafter"/>
</dbReference>
<dbReference type="PANTHER" id="PTHR10434:SF40">
    <property type="entry name" value="1-ACYL-SN-GLYCEROL-3-PHOSPHATE ACYLTRANSFERASE"/>
    <property type="match status" value="1"/>
</dbReference>
<dbReference type="SMART" id="SM00563">
    <property type="entry name" value="PlsC"/>
    <property type="match status" value="1"/>
</dbReference>